<organism evidence="1">
    <name type="scientific">marine metagenome</name>
    <dbReference type="NCBI Taxonomy" id="408172"/>
    <lineage>
        <taxon>unclassified sequences</taxon>
        <taxon>metagenomes</taxon>
        <taxon>ecological metagenomes</taxon>
    </lineage>
</organism>
<evidence type="ECO:0000313" key="1">
    <source>
        <dbReference type="EMBL" id="SVC19077.1"/>
    </source>
</evidence>
<protein>
    <submittedName>
        <fullName evidence="1">Uncharacterized protein</fullName>
    </submittedName>
</protein>
<dbReference type="PANTHER" id="PTHR30093:SF2">
    <property type="entry name" value="TYPE II SECRETION SYSTEM PROTEIN H"/>
    <property type="match status" value="1"/>
</dbReference>
<dbReference type="InterPro" id="IPR045584">
    <property type="entry name" value="Pilin-like"/>
</dbReference>
<sequence length="190" mass="21380">MLVVIAIIAILAGLLLPALAKAKDNATGIYCLNNQRQLLTAWKMYVDDYDDHLPPNAKHLQDPRGWINGFLTFVPNNRDNTNLLFLIGTRRQMGDRYPKLSPYTQSAGIYKCPSDKYTCKIGRKEMPRVRSVAMNGYIEGGLYDPTMSSTVPSIHGLGWRKYDILSHIIDPSPSDLWIFADEHPDSINNG</sequence>
<reference evidence="1" key="1">
    <citation type="submission" date="2018-05" db="EMBL/GenBank/DDBJ databases">
        <authorList>
            <person name="Lanie J.A."/>
            <person name="Ng W.-L."/>
            <person name="Kazmierczak K.M."/>
            <person name="Andrzejewski T.M."/>
            <person name="Davidsen T.M."/>
            <person name="Wayne K.J."/>
            <person name="Tettelin H."/>
            <person name="Glass J.I."/>
            <person name="Rusch D."/>
            <person name="Podicherti R."/>
            <person name="Tsui H.-C.T."/>
            <person name="Winkler M.E."/>
        </authorList>
    </citation>
    <scope>NUCLEOTIDE SEQUENCE</scope>
</reference>
<dbReference type="AlphaFoldDB" id="A0A382K7Q4"/>
<dbReference type="Gene3D" id="3.30.700.10">
    <property type="entry name" value="Glycoprotein, Type 4 Pilin"/>
    <property type="match status" value="1"/>
</dbReference>
<dbReference type="SUPFAM" id="SSF54523">
    <property type="entry name" value="Pili subunits"/>
    <property type="match status" value="1"/>
</dbReference>
<feature type="non-terminal residue" evidence="1">
    <location>
        <position position="190"/>
    </location>
</feature>
<accession>A0A382K7Q4</accession>
<name>A0A382K7Q4_9ZZZZ</name>
<dbReference type="PANTHER" id="PTHR30093">
    <property type="entry name" value="GENERAL SECRETION PATHWAY PROTEIN G"/>
    <property type="match status" value="1"/>
</dbReference>
<proteinExistence type="predicted"/>
<gene>
    <name evidence="1" type="ORF">METZ01_LOCUS271931</name>
</gene>
<dbReference type="EMBL" id="UINC01078211">
    <property type="protein sequence ID" value="SVC19077.1"/>
    <property type="molecule type" value="Genomic_DNA"/>
</dbReference>